<dbReference type="Gene3D" id="3.30.1460.40">
    <property type="entry name" value="[NiFe]-hydrogenase assembly chaperone, HybE"/>
    <property type="match status" value="1"/>
</dbReference>
<dbReference type="NCBIfam" id="TIGR03993">
    <property type="entry name" value="hydrog_HybE"/>
    <property type="match status" value="1"/>
</dbReference>
<evidence type="ECO:0000313" key="1">
    <source>
        <dbReference type="EMBL" id="ABE38409.1"/>
    </source>
</evidence>
<dbReference type="KEGG" id="rpd:RPD_1171"/>
<accession>Q13BY0</accession>
<dbReference type="EMBL" id="CP000283">
    <property type="protein sequence ID" value="ABE38409.1"/>
    <property type="molecule type" value="Genomic_DNA"/>
</dbReference>
<sequence length="176" mass="18441">MTAEPGPDRDANARAAGEALAARYREAEPAMRDLPVYNPALRVVAIGFRATDDDAIGVVVTPWFMNLVRIPAPGSAADAQHGAVVSRALPAGVLDFTIGLLDGFGPVESCSLFSPMFGFADQQAAETTARAALAAVLDPNFTADPKPEPAARQPGATAVALDRRRFLRGALSESRP</sequence>
<dbReference type="InterPro" id="IPR038530">
    <property type="entry name" value="NiFe-hyd_HybE_sf"/>
</dbReference>
<dbReference type="Pfam" id="PF11939">
    <property type="entry name" value="NiFe-hyd_HybE"/>
    <property type="match status" value="1"/>
</dbReference>
<dbReference type="eggNOG" id="COG1773">
    <property type="taxonomic scope" value="Bacteria"/>
</dbReference>
<gene>
    <name evidence="1" type="ordered locus">RPD_1171</name>
</gene>
<dbReference type="AlphaFoldDB" id="Q13BY0"/>
<dbReference type="InterPro" id="IPR023994">
    <property type="entry name" value="NiFe-hyd_HybE"/>
</dbReference>
<protein>
    <submittedName>
        <fullName evidence="1">Putative hydrogenase expression/formation protein HupJ</fullName>
    </submittedName>
</protein>
<reference evidence="1 2" key="1">
    <citation type="submission" date="2006-03" db="EMBL/GenBank/DDBJ databases">
        <title>Complete sequence of Rhodopseudomonas palustris BisB5.</title>
        <authorList>
            <consortium name="US DOE Joint Genome Institute"/>
            <person name="Copeland A."/>
            <person name="Lucas S."/>
            <person name="Lapidus A."/>
            <person name="Barry K."/>
            <person name="Detter J.C."/>
            <person name="Glavina del Rio T."/>
            <person name="Hammon N."/>
            <person name="Israni S."/>
            <person name="Dalin E."/>
            <person name="Tice H."/>
            <person name="Pitluck S."/>
            <person name="Chain P."/>
            <person name="Malfatti S."/>
            <person name="Shin M."/>
            <person name="Vergez L."/>
            <person name="Schmutz J."/>
            <person name="Larimer F."/>
            <person name="Land M."/>
            <person name="Hauser L."/>
            <person name="Pelletier D.A."/>
            <person name="Kyrpides N."/>
            <person name="Lykidis A."/>
            <person name="Oda Y."/>
            <person name="Harwood C.S."/>
            <person name="Richardson P."/>
        </authorList>
    </citation>
    <scope>NUCLEOTIDE SEQUENCE [LARGE SCALE GENOMIC DNA]</scope>
    <source>
        <strain evidence="1 2">BisB5</strain>
    </source>
</reference>
<dbReference type="HOGENOM" id="CLU_091699_1_0_5"/>
<dbReference type="STRING" id="316057.RPD_1171"/>
<organism evidence="1 2">
    <name type="scientific">Rhodopseudomonas palustris (strain BisB5)</name>
    <dbReference type="NCBI Taxonomy" id="316057"/>
    <lineage>
        <taxon>Bacteria</taxon>
        <taxon>Pseudomonadati</taxon>
        <taxon>Pseudomonadota</taxon>
        <taxon>Alphaproteobacteria</taxon>
        <taxon>Hyphomicrobiales</taxon>
        <taxon>Nitrobacteraceae</taxon>
        <taxon>Rhodopseudomonas</taxon>
    </lineage>
</organism>
<dbReference type="BioCyc" id="RPAL316057:RPD_RS05935-MONOMER"/>
<proteinExistence type="predicted"/>
<evidence type="ECO:0000313" key="2">
    <source>
        <dbReference type="Proteomes" id="UP000001818"/>
    </source>
</evidence>
<dbReference type="Proteomes" id="UP000001818">
    <property type="component" value="Chromosome"/>
</dbReference>
<name>Q13BY0_RHOPS</name>